<dbReference type="InterPro" id="IPR011043">
    <property type="entry name" value="Gal_Oxase/kelch_b-propeller"/>
</dbReference>
<evidence type="ECO:0000256" key="1">
    <source>
        <dbReference type="ARBA" id="ARBA00022729"/>
    </source>
</evidence>
<dbReference type="PANTHER" id="PTHR32208">
    <property type="entry name" value="SECRETED PROTEIN-RELATED"/>
    <property type="match status" value="1"/>
</dbReference>
<dbReference type="InterPro" id="IPR015202">
    <property type="entry name" value="GO-like_E_set"/>
</dbReference>
<dbReference type="InterPro" id="IPR014756">
    <property type="entry name" value="Ig_E-set"/>
</dbReference>
<dbReference type="Gene3D" id="2.60.40.10">
    <property type="entry name" value="Immunoglobulins"/>
    <property type="match status" value="1"/>
</dbReference>
<dbReference type="InterPro" id="IPR009880">
    <property type="entry name" value="Glyoxal_oxidase_N"/>
</dbReference>
<dbReference type="Pfam" id="PF07250">
    <property type="entry name" value="Glyoxal_oxid_N"/>
    <property type="match status" value="1"/>
</dbReference>
<dbReference type="Gene3D" id="2.130.10.80">
    <property type="entry name" value="Galactose oxidase/kelch, beta-propeller"/>
    <property type="match status" value="1"/>
</dbReference>
<dbReference type="InterPro" id="IPR037293">
    <property type="entry name" value="Gal_Oxidase_central_sf"/>
</dbReference>
<sequence>MRPSRRRLAAAALLPLASAQLANTFRHVGSAGVSAQQLFLGAPHKLYFVDKTENNPIQVRGHPAWATEVDTRTWQPRAMDIATNAFCAGGTVLGDGTWLNVGGNQAVIAGGVGASDNPGSPPDAQQGNNMYGNADGRKAVRTLLPNDEGTANWVDDPANYLPHERWYPTLETLEDGRAIIFGGCQNGGYVNDANQDNPTYEFFPKDNSGLTTLGILTQTLPVNLYPLVWLLPSGNIFIQSGWQAVVFDYKNKVEYPIANVPDAVRVYPASAATTVLPMTPANNWTASIIFCGGTNLQNNEWDPNVRNIVQVPTERSCVTIQPDVDAGWYQEDALDEGRSMGQFINLPDGRLFFVNGCGQGTAGYGNQSWAIGQSYGDVPRLTSYYFDRTQDRGKRWSRAGTSDTPRMYHSSAVLLPDGSVVVSGSNPNADFVSADNPPTTPNNNYKYFSDTSIELFYPDYWDKPRPAPSGMPTTIGYGGTGFDIELTKADLADATANIARTKAVIIRTGFSTHALNMGQRHVELSTSFSTNEMGGATLHVAQLPPNPAILAPGPAMFFVVVNGVPSNASWVMIGNGQVGQQDIGATTVLPQPTWSQDVADEARRLNIQV</sequence>
<organism evidence="5 6">
    <name type="scientific">Cutaneotrichosporon oleaginosum</name>
    <dbReference type="NCBI Taxonomy" id="879819"/>
    <lineage>
        <taxon>Eukaryota</taxon>
        <taxon>Fungi</taxon>
        <taxon>Dikarya</taxon>
        <taxon>Basidiomycota</taxon>
        <taxon>Agaricomycotina</taxon>
        <taxon>Tremellomycetes</taxon>
        <taxon>Trichosporonales</taxon>
        <taxon>Trichosporonaceae</taxon>
        <taxon>Cutaneotrichosporon</taxon>
    </lineage>
</organism>
<dbReference type="AlphaFoldDB" id="A0A0J0XTD1"/>
<feature type="chain" id="PRO_5005246346" evidence="2">
    <location>
        <begin position="20"/>
        <end position="609"/>
    </location>
</feature>
<name>A0A0J0XTD1_9TREE</name>
<feature type="domain" description="Galactose oxidase-like Early set" evidence="4">
    <location>
        <begin position="465"/>
        <end position="573"/>
    </location>
</feature>
<evidence type="ECO:0000259" key="3">
    <source>
        <dbReference type="Pfam" id="PF07250"/>
    </source>
</evidence>
<keyword evidence="6" id="KW-1185">Reference proteome</keyword>
<dbReference type="STRING" id="879819.A0A0J0XTD1"/>
<dbReference type="CDD" id="cd02851">
    <property type="entry name" value="E_set_GO_C"/>
    <property type="match status" value="1"/>
</dbReference>
<accession>A0A0J0XTD1</accession>
<reference evidence="5 6" key="1">
    <citation type="submission" date="2015-03" db="EMBL/GenBank/DDBJ databases">
        <title>Genomics and transcriptomics of the oil-accumulating basidiomycete yeast T. oleaginosus allow insights into substrate utilization and the diverse evolutionary trajectories of mating systems in fungi.</title>
        <authorList>
            <consortium name="DOE Joint Genome Institute"/>
            <person name="Kourist R."/>
            <person name="Kracht O."/>
            <person name="Bracharz F."/>
            <person name="Lipzen A."/>
            <person name="Nolan M."/>
            <person name="Ohm R."/>
            <person name="Grigoriev I."/>
            <person name="Sun S."/>
            <person name="Heitman J."/>
            <person name="Bruck T."/>
            <person name="Nowrousian M."/>
        </authorList>
    </citation>
    <scope>NUCLEOTIDE SEQUENCE [LARGE SCALE GENOMIC DNA]</scope>
    <source>
        <strain evidence="5 6">IBC0246</strain>
    </source>
</reference>
<dbReference type="Pfam" id="PF09118">
    <property type="entry name" value="GO-like_E_set"/>
    <property type="match status" value="1"/>
</dbReference>
<protein>
    <submittedName>
        <fullName evidence="5">Putative glyoxal oxidase</fullName>
    </submittedName>
</protein>
<dbReference type="SUPFAM" id="SSF50965">
    <property type="entry name" value="Galactose oxidase, central domain"/>
    <property type="match status" value="1"/>
</dbReference>
<evidence type="ECO:0000313" key="5">
    <source>
        <dbReference type="EMBL" id="KLT44341.1"/>
    </source>
</evidence>
<evidence type="ECO:0000256" key="2">
    <source>
        <dbReference type="SAM" id="SignalP"/>
    </source>
</evidence>
<feature type="domain" description="Glyoxal oxidase N-terminal" evidence="3">
    <location>
        <begin position="132"/>
        <end position="460"/>
    </location>
</feature>
<evidence type="ECO:0000313" key="6">
    <source>
        <dbReference type="Proteomes" id="UP000053611"/>
    </source>
</evidence>
<keyword evidence="1 2" id="KW-0732">Signal</keyword>
<feature type="signal peptide" evidence="2">
    <location>
        <begin position="1"/>
        <end position="19"/>
    </location>
</feature>
<dbReference type="SUPFAM" id="SSF81296">
    <property type="entry name" value="E set domains"/>
    <property type="match status" value="1"/>
</dbReference>
<dbReference type="PANTHER" id="PTHR32208:SF96">
    <property type="entry name" value="GLYOXAL OXIDASE"/>
    <property type="match status" value="1"/>
</dbReference>
<gene>
    <name evidence="5" type="ORF">CC85DRAFT_271090</name>
</gene>
<dbReference type="EMBL" id="KQ087187">
    <property type="protein sequence ID" value="KLT44341.1"/>
    <property type="molecule type" value="Genomic_DNA"/>
</dbReference>
<dbReference type="InterPro" id="IPR013783">
    <property type="entry name" value="Ig-like_fold"/>
</dbReference>
<dbReference type="OrthoDB" id="2019572at2759"/>
<evidence type="ECO:0000259" key="4">
    <source>
        <dbReference type="Pfam" id="PF09118"/>
    </source>
</evidence>
<dbReference type="Proteomes" id="UP000053611">
    <property type="component" value="Unassembled WGS sequence"/>
</dbReference>
<proteinExistence type="predicted"/>